<evidence type="ECO:0000256" key="2">
    <source>
        <dbReference type="SAM" id="SignalP"/>
    </source>
</evidence>
<dbReference type="RefSeq" id="XP_013334579.1">
    <property type="nucleotide sequence ID" value="XM_013479125.1"/>
</dbReference>
<organism evidence="3 4">
    <name type="scientific">Eimeria maxima</name>
    <name type="common">Coccidian parasite</name>
    <dbReference type="NCBI Taxonomy" id="5804"/>
    <lineage>
        <taxon>Eukaryota</taxon>
        <taxon>Sar</taxon>
        <taxon>Alveolata</taxon>
        <taxon>Apicomplexa</taxon>
        <taxon>Conoidasida</taxon>
        <taxon>Coccidia</taxon>
        <taxon>Eucoccidiorida</taxon>
        <taxon>Eimeriorina</taxon>
        <taxon>Eimeriidae</taxon>
        <taxon>Eimeria</taxon>
    </lineage>
</organism>
<reference evidence="3" key="1">
    <citation type="submission" date="2013-10" db="EMBL/GenBank/DDBJ databases">
        <title>Genomic analysis of the causative agents of coccidiosis in chickens.</title>
        <authorList>
            <person name="Reid A.J."/>
            <person name="Blake D."/>
            <person name="Billington K."/>
            <person name="Browne H."/>
            <person name="Dunn M."/>
            <person name="Hung S."/>
            <person name="Kawahara F."/>
            <person name="Miranda-Saavedra D."/>
            <person name="Mourier T."/>
            <person name="Nagra H."/>
            <person name="Otto T.D."/>
            <person name="Rawlings N."/>
            <person name="Sanchez A."/>
            <person name="Sanders M."/>
            <person name="Subramaniam C."/>
            <person name="Tay Y."/>
            <person name="Dear P."/>
            <person name="Doerig C."/>
            <person name="Gruber A."/>
            <person name="Parkinson J."/>
            <person name="Shirley M."/>
            <person name="Wan K.L."/>
            <person name="Berriman M."/>
            <person name="Tomley F."/>
            <person name="Pain A."/>
        </authorList>
    </citation>
    <scope>NUCLEOTIDE SEQUENCE [LARGE SCALE GENOMIC DNA]</scope>
    <source>
        <strain evidence="3">Weybridge</strain>
    </source>
</reference>
<dbReference type="EMBL" id="HG719420">
    <property type="protein sequence ID" value="CDJ57931.1"/>
    <property type="molecule type" value="Genomic_DNA"/>
</dbReference>
<accession>U6M1N1</accession>
<name>U6M1N1_EIMMA</name>
<evidence type="ECO:0000256" key="1">
    <source>
        <dbReference type="SAM" id="MobiDB-lite"/>
    </source>
</evidence>
<keyword evidence="2" id="KW-0732">Signal</keyword>
<proteinExistence type="predicted"/>
<reference evidence="3" key="2">
    <citation type="submission" date="2013-10" db="EMBL/GenBank/DDBJ databases">
        <authorList>
            <person name="Aslett M."/>
        </authorList>
    </citation>
    <scope>NUCLEOTIDE SEQUENCE [LARGE SCALE GENOMIC DNA]</scope>
    <source>
        <strain evidence="3">Weybridge</strain>
    </source>
</reference>
<dbReference type="VEuPathDB" id="ToxoDB:EMWEY_00045530"/>
<protein>
    <submittedName>
        <fullName evidence="3">Uncharacterized protein</fullName>
    </submittedName>
</protein>
<feature type="compositionally biased region" description="Low complexity" evidence="1">
    <location>
        <begin position="109"/>
        <end position="121"/>
    </location>
</feature>
<sequence>MLGLSPLKVALCLVALSPATLCLGATHSASDSNSPISSDYSSYTGSGGPKPPEGLSPHLLFPPPMRDKGSISTEEGTNSTASTPPSTPYGEGGANKPFRVGVEEDQQQAEDAAAAAAATAAADDDNPEPPMLKFFRVVTQLFLEVRGRME</sequence>
<feature type="signal peptide" evidence="2">
    <location>
        <begin position="1"/>
        <end position="24"/>
    </location>
</feature>
<dbReference type="AlphaFoldDB" id="U6M1N1"/>
<feature type="compositionally biased region" description="Low complexity" evidence="1">
    <location>
        <begin position="28"/>
        <end position="44"/>
    </location>
</feature>
<dbReference type="GeneID" id="25338539"/>
<dbReference type="Proteomes" id="UP000030763">
    <property type="component" value="Unassembled WGS sequence"/>
</dbReference>
<keyword evidence="4" id="KW-1185">Reference proteome</keyword>
<evidence type="ECO:0000313" key="4">
    <source>
        <dbReference type="Proteomes" id="UP000030763"/>
    </source>
</evidence>
<gene>
    <name evidence="3" type="ORF">EMWEY_00045530</name>
</gene>
<feature type="compositionally biased region" description="Pro residues" evidence="1">
    <location>
        <begin position="49"/>
        <end position="64"/>
    </location>
</feature>
<evidence type="ECO:0000313" key="3">
    <source>
        <dbReference type="EMBL" id="CDJ57931.1"/>
    </source>
</evidence>
<feature type="region of interest" description="Disordered" evidence="1">
    <location>
        <begin position="26"/>
        <end position="130"/>
    </location>
</feature>
<feature type="chain" id="PRO_5004675492" evidence="2">
    <location>
        <begin position="25"/>
        <end position="150"/>
    </location>
</feature>